<keyword evidence="12" id="KW-1185">Reference proteome</keyword>
<gene>
    <name evidence="11" type="ORF">QR297_00800</name>
</gene>
<dbReference type="InterPro" id="IPR037146">
    <property type="entry name" value="Colicin/pyocin_DNase_dom_sf"/>
</dbReference>
<evidence type="ECO:0000256" key="3">
    <source>
        <dbReference type="ARBA" id="ARBA00022722"/>
    </source>
</evidence>
<reference evidence="11 12" key="1">
    <citation type="journal article" date="2023" name="J Bioinform Genom">
        <title>Complete genome sequence of the bacterium Pseudomonas shirazica hy376 from natural waters of algiers.</title>
        <authorList>
            <person name="Haffaressas Y."/>
            <person name="Seghouani N."/>
            <person name="Arzamasceva V.O."/>
            <person name="Tepeeva A.N."/>
            <person name="Vasilenko O.V."/>
        </authorList>
    </citation>
    <scope>NUCLEOTIDE SEQUENCE [LARGE SCALE GENOMIC DNA]</scope>
    <source>
        <strain evidence="11 12">HY376</strain>
    </source>
</reference>
<dbReference type="InterPro" id="IPR044925">
    <property type="entry name" value="His-Me_finger_sf"/>
</dbReference>
<evidence type="ECO:0000256" key="1">
    <source>
        <dbReference type="ARBA" id="ARBA00006811"/>
    </source>
</evidence>
<keyword evidence="4" id="KW-0255">Endonuclease</keyword>
<feature type="domain" description="Pyosin/cloacin translocation" evidence="10">
    <location>
        <begin position="381"/>
        <end position="508"/>
    </location>
</feature>
<comment type="similarity">
    <text evidence="1">Belongs to the colicin/pyosin nuclease family.</text>
</comment>
<evidence type="ECO:0000256" key="6">
    <source>
        <dbReference type="ARBA" id="ARBA00023022"/>
    </source>
</evidence>
<keyword evidence="3" id="KW-0540">Nuclease</keyword>
<dbReference type="Proteomes" id="UP001258940">
    <property type="component" value="Chromosome"/>
</dbReference>
<dbReference type="InterPro" id="IPR036302">
    <property type="entry name" value="Pyosin/cloacin_T_dom_sf"/>
</dbReference>
<evidence type="ECO:0000256" key="7">
    <source>
        <dbReference type="ARBA" id="ARBA00023048"/>
    </source>
</evidence>
<evidence type="ECO:0000313" key="11">
    <source>
        <dbReference type="EMBL" id="WMY85470.1"/>
    </source>
</evidence>
<dbReference type="Pfam" id="PF06958">
    <property type="entry name" value="Pyocin_S"/>
    <property type="match status" value="1"/>
</dbReference>
<feature type="region of interest" description="Disordered" evidence="9">
    <location>
        <begin position="435"/>
        <end position="464"/>
    </location>
</feature>
<dbReference type="EMBL" id="CP127845">
    <property type="protein sequence ID" value="WMY85470.1"/>
    <property type="molecule type" value="Genomic_DNA"/>
</dbReference>
<feature type="region of interest" description="Disordered" evidence="9">
    <location>
        <begin position="516"/>
        <end position="538"/>
    </location>
</feature>
<dbReference type="Pfam" id="PF21431">
    <property type="entry name" value="Col-Pyo_DNase"/>
    <property type="match status" value="1"/>
</dbReference>
<dbReference type="RefSeq" id="WP_309671976.1">
    <property type="nucleotide sequence ID" value="NZ_CP127845.1"/>
</dbReference>
<dbReference type="SUPFAM" id="SSF69369">
    <property type="entry name" value="Cloacin translocation domain"/>
    <property type="match status" value="1"/>
</dbReference>
<dbReference type="InterPro" id="IPR016128">
    <property type="entry name" value="Pyosin/cloacin_T_dom"/>
</dbReference>
<dbReference type="InterPro" id="IPR003060">
    <property type="entry name" value="Pyocin_killer"/>
</dbReference>
<accession>A0ABY9SPE1</accession>
<name>A0ABY9SPE1_9PSED</name>
<evidence type="ECO:0000256" key="9">
    <source>
        <dbReference type="SAM" id="MobiDB-lite"/>
    </source>
</evidence>
<keyword evidence="7" id="KW-0078">Bacteriocin</keyword>
<evidence type="ECO:0000256" key="5">
    <source>
        <dbReference type="ARBA" id="ARBA00022801"/>
    </source>
</evidence>
<evidence type="ECO:0000256" key="2">
    <source>
        <dbReference type="ARBA" id="ARBA00022529"/>
    </source>
</evidence>
<evidence type="ECO:0000256" key="8">
    <source>
        <dbReference type="SAM" id="Coils"/>
    </source>
</evidence>
<evidence type="ECO:0000313" key="12">
    <source>
        <dbReference type="Proteomes" id="UP001258940"/>
    </source>
</evidence>
<feature type="coiled-coil region" evidence="8">
    <location>
        <begin position="196"/>
        <end position="269"/>
    </location>
</feature>
<evidence type="ECO:0000259" key="10">
    <source>
        <dbReference type="Pfam" id="PF06958"/>
    </source>
</evidence>
<evidence type="ECO:0000256" key="4">
    <source>
        <dbReference type="ARBA" id="ARBA00022759"/>
    </source>
</evidence>
<keyword evidence="2" id="KW-0929">Antimicrobial</keyword>
<keyword evidence="8" id="KW-0175">Coiled coil</keyword>
<organism evidence="11 12">
    <name type="scientific">Pseudomonas shirazica</name>
    <dbReference type="NCBI Taxonomy" id="1940636"/>
    <lineage>
        <taxon>Bacteria</taxon>
        <taxon>Pseudomonadati</taxon>
        <taxon>Pseudomonadota</taxon>
        <taxon>Gammaproteobacteria</taxon>
        <taxon>Pseudomonadales</taxon>
        <taxon>Pseudomonadaceae</taxon>
        <taxon>Pseudomonas</taxon>
    </lineage>
</organism>
<protein>
    <submittedName>
        <fullName evidence="11">S-type pyocin domain-containing protein</fullName>
    </submittedName>
</protein>
<proteinExistence type="inferred from homology"/>
<dbReference type="SUPFAM" id="SSF54060">
    <property type="entry name" value="His-Me finger endonucleases"/>
    <property type="match status" value="1"/>
</dbReference>
<dbReference type="Gene3D" id="3.90.540.10">
    <property type="entry name" value="Colicin/pyocin, DNase domain"/>
    <property type="match status" value="1"/>
</dbReference>
<dbReference type="PRINTS" id="PR01300">
    <property type="entry name" value="PYOCINKILLER"/>
</dbReference>
<sequence length="642" mass="69349">MQGPLVLPDQYVYPTNRIPVILPTLYPFGLPHWPYAAPGPFISDIPPATPSPTALPKPEQLLDAIRSENTSKFELGNIIQSVTEEVEELAATLYANDINARKYAMEDLILQKLDEIPLLDTNARQLLGFNPTWRSSASVISSYEQKYGKISDNPDLFVQRATQSYAHSKTRDFIALQIYHLSQQLQGSTTEQVRARVQAREAARMAARAAANAEAERIAAEAAAKAEAERIAAEAAAKAEAERIAAEAAAKAEAERIAAEAAAKAEAERIAAETATVRAANTYSTSGSIAQISSVVLTAAGTVSSNTPLFSLRTVLGTAIGALEGYAVAVGSGFIVGVSALLYSPRLGNGELPDRYSLQTPLSDLAPQVSIALATNEGISSTAEMPYRFSSRTTAEGASEIFVVKANGGPVPFEVRVLTASFDAQRNIYTATTADSPPRTLTWTPIDKPGDSSTSLPSEQKPPKIYPGAELLPVEIRIDSYPGIADANLDDYIVVFPADSGLPPIYTMFRDRREDPGTASGYGPQVDESWSRGASTGEGAPIPMQVADLLRGRNFPNWRSMREAIWKAIGNDEMLSKQFSRVNISRMRKGLAPYVPKNARVGKRVVVELHHKTLISRGGEVYNAENIFLTTPDLHIQIHQGN</sequence>
<keyword evidence="6" id="KW-0044">Antibiotic</keyword>
<keyword evidence="5" id="KW-0378">Hydrolase</keyword>